<dbReference type="AlphaFoldDB" id="A0A1E5FX41"/>
<dbReference type="EMBL" id="AJZD02000019">
    <property type="protein sequence ID" value="OEF95077.1"/>
    <property type="molecule type" value="Genomic_DNA"/>
</dbReference>
<name>A0A1E5FX41_VIBSP</name>
<feature type="region of interest" description="Disordered" evidence="1">
    <location>
        <begin position="19"/>
        <end position="50"/>
    </location>
</feature>
<reference evidence="2 3" key="1">
    <citation type="journal article" date="2012" name="Science">
        <title>Ecological populations of bacteria act as socially cohesive units of antibiotic production and resistance.</title>
        <authorList>
            <person name="Cordero O.X."/>
            <person name="Wildschutte H."/>
            <person name="Kirkup B."/>
            <person name="Proehl S."/>
            <person name="Ngo L."/>
            <person name="Hussain F."/>
            <person name="Le Roux F."/>
            <person name="Mincer T."/>
            <person name="Polz M.F."/>
        </authorList>
    </citation>
    <scope>NUCLEOTIDE SEQUENCE [LARGE SCALE GENOMIC DNA]</scope>
    <source>
        <strain evidence="2 3">12E03</strain>
    </source>
</reference>
<protein>
    <submittedName>
        <fullName evidence="2">Uncharacterized protein</fullName>
    </submittedName>
</protein>
<feature type="compositionally biased region" description="Polar residues" evidence="1">
    <location>
        <begin position="39"/>
        <end position="50"/>
    </location>
</feature>
<organism evidence="2 3">
    <name type="scientific">Vibrio splendidus 12E03</name>
    <dbReference type="NCBI Taxonomy" id="1191305"/>
    <lineage>
        <taxon>Bacteria</taxon>
        <taxon>Pseudomonadati</taxon>
        <taxon>Pseudomonadota</taxon>
        <taxon>Gammaproteobacteria</taxon>
        <taxon>Vibrionales</taxon>
        <taxon>Vibrionaceae</taxon>
        <taxon>Vibrio</taxon>
    </lineage>
</organism>
<evidence type="ECO:0000256" key="1">
    <source>
        <dbReference type="SAM" id="MobiDB-lite"/>
    </source>
</evidence>
<proteinExistence type="predicted"/>
<dbReference type="Proteomes" id="UP000094802">
    <property type="component" value="Unassembled WGS sequence"/>
</dbReference>
<evidence type="ECO:0000313" key="3">
    <source>
        <dbReference type="Proteomes" id="UP000094802"/>
    </source>
</evidence>
<gene>
    <name evidence="2" type="ORF">A142_15240</name>
</gene>
<dbReference type="OrthoDB" id="5918154at2"/>
<dbReference type="RefSeq" id="WP_017096998.1">
    <property type="nucleotide sequence ID" value="NZ_AJZD02000019.1"/>
</dbReference>
<comment type="caution">
    <text evidence="2">The sequence shown here is derived from an EMBL/GenBank/DDBJ whole genome shotgun (WGS) entry which is preliminary data.</text>
</comment>
<sequence>MKLSRNSLKMSEKKVKDAEAFIEASEPNASSCEGRGRPRQSSELTKPVSISLTNTDKRTLDDQFKRFNSLSYKMQLDDEKTLNRSDIIRIVANKLAEMDDEELIKFLR</sequence>
<accession>A0A1E5FX41</accession>
<evidence type="ECO:0000313" key="2">
    <source>
        <dbReference type="EMBL" id="OEF95077.1"/>
    </source>
</evidence>